<organism evidence="6 7">
    <name type="scientific">Staphylococcus pseudintermedius</name>
    <dbReference type="NCBI Taxonomy" id="283734"/>
    <lineage>
        <taxon>Bacteria</taxon>
        <taxon>Bacillati</taxon>
        <taxon>Bacillota</taxon>
        <taxon>Bacilli</taxon>
        <taxon>Bacillales</taxon>
        <taxon>Staphylococcaceae</taxon>
        <taxon>Staphylococcus</taxon>
        <taxon>Staphylococcus intermedius group</taxon>
    </lineage>
</organism>
<dbReference type="Pfam" id="PF00512">
    <property type="entry name" value="HisKA"/>
    <property type="match status" value="1"/>
</dbReference>
<dbReference type="EMBL" id="QEIT01000047">
    <property type="protein sequence ID" value="PWZ74135.1"/>
    <property type="molecule type" value="Genomic_DNA"/>
</dbReference>
<keyword evidence="4" id="KW-0902">Two-component regulatory system</keyword>
<keyword evidence="3" id="KW-0418">Kinase</keyword>
<dbReference type="SUPFAM" id="SSF47384">
    <property type="entry name" value="Homodimeric domain of signal transducing histidine kinase"/>
    <property type="match status" value="1"/>
</dbReference>
<evidence type="ECO:0000259" key="5">
    <source>
        <dbReference type="Pfam" id="PF00512"/>
    </source>
</evidence>
<dbReference type="EC" id="2.7.13.3" evidence="2"/>
<dbReference type="InterPro" id="IPR003661">
    <property type="entry name" value="HisK_dim/P_dom"/>
</dbReference>
<feature type="domain" description="Signal transduction histidine kinase dimerisation/phosphoacceptor" evidence="5">
    <location>
        <begin position="14"/>
        <end position="40"/>
    </location>
</feature>
<evidence type="ECO:0000313" key="6">
    <source>
        <dbReference type="EMBL" id="PWZ74135.1"/>
    </source>
</evidence>
<reference evidence="6 7" key="1">
    <citation type="journal article" date="2018" name="Vet. Microbiol.">
        <title>Clonal diversity and geographic distribution of methicillin-resistant Staphylococcus pseudintermedius from Australian animals: Discovery of novel sequence types.</title>
        <authorList>
            <person name="Worthing K.A."/>
            <person name="Abraham S."/>
            <person name="Coombs G.W."/>
            <person name="Pang S."/>
            <person name="Saputra S."/>
            <person name="Jordan D."/>
            <person name="Trott D.J."/>
            <person name="Norris J.M."/>
        </authorList>
    </citation>
    <scope>NUCLEOTIDE SEQUENCE [LARGE SCALE GENOMIC DNA]</scope>
    <source>
        <strain evidence="6 7">ST525 1</strain>
    </source>
</reference>
<dbReference type="AlphaFoldDB" id="A0A317YPD8"/>
<evidence type="ECO:0000256" key="1">
    <source>
        <dbReference type="ARBA" id="ARBA00000085"/>
    </source>
</evidence>
<dbReference type="Proteomes" id="UP000246800">
    <property type="component" value="Unassembled WGS sequence"/>
</dbReference>
<proteinExistence type="predicted"/>
<evidence type="ECO:0000313" key="7">
    <source>
        <dbReference type="Proteomes" id="UP000246800"/>
    </source>
</evidence>
<gene>
    <name evidence="6" type="ORF">DD902_09200</name>
</gene>
<evidence type="ECO:0000256" key="3">
    <source>
        <dbReference type="ARBA" id="ARBA00022777"/>
    </source>
</evidence>
<dbReference type="CDD" id="cd00082">
    <property type="entry name" value="HisKA"/>
    <property type="match status" value="1"/>
</dbReference>
<accession>A0A317YPD8</accession>
<keyword evidence="3" id="KW-0808">Transferase</keyword>
<evidence type="ECO:0000256" key="4">
    <source>
        <dbReference type="ARBA" id="ARBA00023012"/>
    </source>
</evidence>
<comment type="caution">
    <text evidence="6">The sequence shown here is derived from an EMBL/GenBank/DDBJ whole genome shotgun (WGS) entry which is preliminary data.</text>
</comment>
<name>A0A317YPD8_STAPS</name>
<sequence>MWQFIGLLGGSIKEEMTHVSHDFRTPLTTIKRYVHLLEQESNS</sequence>
<comment type="catalytic activity">
    <reaction evidence="1">
        <text>ATP + protein L-histidine = ADP + protein N-phospho-L-histidine.</text>
        <dbReference type="EC" id="2.7.13.3"/>
    </reaction>
</comment>
<evidence type="ECO:0000256" key="2">
    <source>
        <dbReference type="ARBA" id="ARBA00012438"/>
    </source>
</evidence>
<dbReference type="InterPro" id="IPR036097">
    <property type="entry name" value="HisK_dim/P_sf"/>
</dbReference>
<dbReference type="GO" id="GO:0000155">
    <property type="term" value="F:phosphorelay sensor kinase activity"/>
    <property type="evidence" value="ECO:0007669"/>
    <property type="project" value="InterPro"/>
</dbReference>
<protein>
    <recommendedName>
        <fullName evidence="2">histidine kinase</fullName>
        <ecNumber evidence="2">2.7.13.3</ecNumber>
    </recommendedName>
</protein>
<dbReference type="Gene3D" id="1.10.287.130">
    <property type="match status" value="1"/>
</dbReference>